<gene>
    <name evidence="1" type="ORF">GCM10022252_27230</name>
</gene>
<proteinExistence type="predicted"/>
<protein>
    <submittedName>
        <fullName evidence="1">Uncharacterized protein</fullName>
    </submittedName>
</protein>
<dbReference type="Proteomes" id="UP001501251">
    <property type="component" value="Unassembled WGS sequence"/>
</dbReference>
<accession>A0ABP8ATN4</accession>
<sequence>MAEVVVPDVVPVTGATCCEAEVAAVREADALAVPRPVTRANVNETATSDDSCPKGRVFMVGQRLLQVWIKRAESPPPRVASPIATRLDVTLTGQRG</sequence>
<name>A0ABP8ATN4_9ACTN</name>
<evidence type="ECO:0000313" key="1">
    <source>
        <dbReference type="EMBL" id="GAA4189862.1"/>
    </source>
</evidence>
<dbReference type="EMBL" id="BAABAQ010000004">
    <property type="protein sequence ID" value="GAA4189862.1"/>
    <property type="molecule type" value="Genomic_DNA"/>
</dbReference>
<evidence type="ECO:0000313" key="2">
    <source>
        <dbReference type="Proteomes" id="UP001501251"/>
    </source>
</evidence>
<organism evidence="1 2">
    <name type="scientific">Streptosporangium oxazolinicum</name>
    <dbReference type="NCBI Taxonomy" id="909287"/>
    <lineage>
        <taxon>Bacteria</taxon>
        <taxon>Bacillati</taxon>
        <taxon>Actinomycetota</taxon>
        <taxon>Actinomycetes</taxon>
        <taxon>Streptosporangiales</taxon>
        <taxon>Streptosporangiaceae</taxon>
        <taxon>Streptosporangium</taxon>
    </lineage>
</organism>
<comment type="caution">
    <text evidence="1">The sequence shown here is derived from an EMBL/GenBank/DDBJ whole genome shotgun (WGS) entry which is preliminary data.</text>
</comment>
<keyword evidence="2" id="KW-1185">Reference proteome</keyword>
<reference evidence="2" key="1">
    <citation type="journal article" date="2019" name="Int. J. Syst. Evol. Microbiol.">
        <title>The Global Catalogue of Microorganisms (GCM) 10K type strain sequencing project: providing services to taxonomists for standard genome sequencing and annotation.</title>
        <authorList>
            <consortium name="The Broad Institute Genomics Platform"/>
            <consortium name="The Broad Institute Genome Sequencing Center for Infectious Disease"/>
            <person name="Wu L."/>
            <person name="Ma J."/>
        </authorList>
    </citation>
    <scope>NUCLEOTIDE SEQUENCE [LARGE SCALE GENOMIC DNA]</scope>
    <source>
        <strain evidence="2">JCM 17388</strain>
    </source>
</reference>